<dbReference type="Pfam" id="PF19040">
    <property type="entry name" value="SGNH"/>
    <property type="match status" value="1"/>
</dbReference>
<sequence length="71" mass="7890">MSKPASTTLAALQNKHPKLLVWETFSALCPSDTCSAFDRGLPLFFDGDHLSAHGNRVLYPSFLALLRTAWR</sequence>
<dbReference type="EMBL" id="JBHTBQ010000019">
    <property type="protein sequence ID" value="MFC7420596.1"/>
    <property type="molecule type" value="Genomic_DNA"/>
</dbReference>
<dbReference type="InterPro" id="IPR043968">
    <property type="entry name" value="SGNH"/>
</dbReference>
<evidence type="ECO:0000259" key="1">
    <source>
        <dbReference type="Pfam" id="PF19040"/>
    </source>
</evidence>
<evidence type="ECO:0000313" key="2">
    <source>
        <dbReference type="EMBL" id="MFC7420596.1"/>
    </source>
</evidence>
<keyword evidence="2" id="KW-0378">Hydrolase</keyword>
<keyword evidence="3" id="KW-1185">Reference proteome</keyword>
<accession>A0ABW2QY58</accession>
<protein>
    <submittedName>
        <fullName evidence="2">SGNH hydrolase domain-containing protein</fullName>
    </submittedName>
</protein>
<feature type="domain" description="SGNH" evidence="1">
    <location>
        <begin position="4"/>
        <end position="63"/>
    </location>
</feature>
<organism evidence="2 3">
    <name type="scientific">Iodobacter arcticus</name>
    <dbReference type="NCBI Taxonomy" id="590593"/>
    <lineage>
        <taxon>Bacteria</taxon>
        <taxon>Pseudomonadati</taxon>
        <taxon>Pseudomonadota</taxon>
        <taxon>Betaproteobacteria</taxon>
        <taxon>Neisseriales</taxon>
        <taxon>Chitinibacteraceae</taxon>
        <taxon>Iodobacter</taxon>
    </lineage>
</organism>
<dbReference type="RefSeq" id="WP_380188194.1">
    <property type="nucleotide sequence ID" value="NZ_JBHTBQ010000019.1"/>
</dbReference>
<comment type="caution">
    <text evidence="2">The sequence shown here is derived from an EMBL/GenBank/DDBJ whole genome shotgun (WGS) entry which is preliminary data.</text>
</comment>
<dbReference type="GO" id="GO:0016787">
    <property type="term" value="F:hydrolase activity"/>
    <property type="evidence" value="ECO:0007669"/>
    <property type="project" value="UniProtKB-KW"/>
</dbReference>
<gene>
    <name evidence="2" type="ORF">ACFQNF_12005</name>
</gene>
<proteinExistence type="predicted"/>
<dbReference type="Proteomes" id="UP001596473">
    <property type="component" value="Unassembled WGS sequence"/>
</dbReference>
<name>A0ABW2QY58_9NEIS</name>
<reference evidence="3" key="1">
    <citation type="journal article" date="2019" name="Int. J. Syst. Evol. Microbiol.">
        <title>The Global Catalogue of Microorganisms (GCM) 10K type strain sequencing project: providing services to taxonomists for standard genome sequencing and annotation.</title>
        <authorList>
            <consortium name="The Broad Institute Genomics Platform"/>
            <consortium name="The Broad Institute Genome Sequencing Center for Infectious Disease"/>
            <person name="Wu L."/>
            <person name="Ma J."/>
        </authorList>
    </citation>
    <scope>NUCLEOTIDE SEQUENCE [LARGE SCALE GENOMIC DNA]</scope>
    <source>
        <strain evidence="3">CCUG 62945</strain>
    </source>
</reference>
<evidence type="ECO:0000313" key="3">
    <source>
        <dbReference type="Proteomes" id="UP001596473"/>
    </source>
</evidence>